<evidence type="ECO:0000256" key="3">
    <source>
        <dbReference type="ARBA" id="ARBA00023163"/>
    </source>
</evidence>
<dbReference type="EMBL" id="AP023355">
    <property type="protein sequence ID" value="BCJ35919.1"/>
    <property type="molecule type" value="Genomic_DNA"/>
</dbReference>
<dbReference type="Pfam" id="PF00196">
    <property type="entry name" value="GerE"/>
    <property type="match status" value="1"/>
</dbReference>
<evidence type="ECO:0000313" key="5">
    <source>
        <dbReference type="EMBL" id="BCJ35919.1"/>
    </source>
</evidence>
<reference evidence="5 6" key="1">
    <citation type="submission" date="2020-08" db="EMBL/GenBank/DDBJ databases">
        <title>Whole genome shotgun sequence of Actinocatenispora thailandica NBRC 105041.</title>
        <authorList>
            <person name="Komaki H."/>
            <person name="Tamura T."/>
        </authorList>
    </citation>
    <scope>NUCLEOTIDE SEQUENCE [LARGE SCALE GENOMIC DNA]</scope>
    <source>
        <strain evidence="5 6">NBRC 105041</strain>
    </source>
</reference>
<dbReference type="InterPro" id="IPR016032">
    <property type="entry name" value="Sig_transdc_resp-reg_C-effctor"/>
</dbReference>
<dbReference type="Proteomes" id="UP000611640">
    <property type="component" value="Chromosome"/>
</dbReference>
<dbReference type="Gene3D" id="1.10.10.10">
    <property type="entry name" value="Winged helix-like DNA-binding domain superfamily/Winged helix DNA-binding domain"/>
    <property type="match status" value="1"/>
</dbReference>
<dbReference type="GO" id="GO:0003677">
    <property type="term" value="F:DNA binding"/>
    <property type="evidence" value="ECO:0007669"/>
    <property type="project" value="UniProtKB-KW"/>
</dbReference>
<dbReference type="GO" id="GO:0006355">
    <property type="term" value="P:regulation of DNA-templated transcription"/>
    <property type="evidence" value="ECO:0007669"/>
    <property type="project" value="InterPro"/>
</dbReference>
<dbReference type="SUPFAM" id="SSF46894">
    <property type="entry name" value="C-terminal effector domain of the bipartite response regulators"/>
    <property type="match status" value="1"/>
</dbReference>
<sequence>MWRRTGGNPSWLTELVAAGELTGPPGDQLVALATDRVPAGLVRLAQAAALLGEPVEPAALARFAPPADDGRPAPDAAVDRLVSSGVLRFDAGGGLRFEQPILAESLAAAALPSLRSAVGAARSNAVSGSAWPADSDATRRWASLTARERDVVRLLADGMTNRQLARALDISVRTATVHVSNVLRKTGAASRTEAALFALRHGVLDARG</sequence>
<dbReference type="RefSeq" id="WP_239156994.1">
    <property type="nucleotide sequence ID" value="NZ_AP023355.1"/>
</dbReference>
<dbReference type="SMART" id="SM00421">
    <property type="entry name" value="HTH_LUXR"/>
    <property type="match status" value="1"/>
</dbReference>
<dbReference type="AlphaFoldDB" id="A0A7R7DQ97"/>
<evidence type="ECO:0000259" key="4">
    <source>
        <dbReference type="PROSITE" id="PS50043"/>
    </source>
</evidence>
<keyword evidence="6" id="KW-1185">Reference proteome</keyword>
<keyword evidence="2" id="KW-0238">DNA-binding</keyword>
<keyword evidence="1" id="KW-0805">Transcription regulation</keyword>
<dbReference type="KEGG" id="atl:Athai_34220"/>
<dbReference type="InterPro" id="IPR036388">
    <property type="entry name" value="WH-like_DNA-bd_sf"/>
</dbReference>
<accession>A0A7R7DQ97</accession>
<gene>
    <name evidence="5" type="ORF">Athai_34220</name>
</gene>
<keyword evidence="3" id="KW-0804">Transcription</keyword>
<feature type="domain" description="HTH luxR-type" evidence="4">
    <location>
        <begin position="137"/>
        <end position="202"/>
    </location>
</feature>
<name>A0A7R7DQ97_9ACTN</name>
<organism evidence="5 6">
    <name type="scientific">Actinocatenispora thailandica</name>
    <dbReference type="NCBI Taxonomy" id="227318"/>
    <lineage>
        <taxon>Bacteria</taxon>
        <taxon>Bacillati</taxon>
        <taxon>Actinomycetota</taxon>
        <taxon>Actinomycetes</taxon>
        <taxon>Micromonosporales</taxon>
        <taxon>Micromonosporaceae</taxon>
        <taxon>Actinocatenispora</taxon>
    </lineage>
</organism>
<evidence type="ECO:0000256" key="1">
    <source>
        <dbReference type="ARBA" id="ARBA00023015"/>
    </source>
</evidence>
<dbReference type="PANTHER" id="PTHR44688:SF16">
    <property type="entry name" value="DNA-BINDING TRANSCRIPTIONAL ACTIVATOR DEVR_DOSR"/>
    <property type="match status" value="1"/>
</dbReference>
<evidence type="ECO:0000256" key="2">
    <source>
        <dbReference type="ARBA" id="ARBA00023125"/>
    </source>
</evidence>
<dbReference type="PRINTS" id="PR00038">
    <property type="entry name" value="HTHLUXR"/>
</dbReference>
<dbReference type="PANTHER" id="PTHR44688">
    <property type="entry name" value="DNA-BINDING TRANSCRIPTIONAL ACTIVATOR DEVR_DOSR"/>
    <property type="match status" value="1"/>
</dbReference>
<dbReference type="InterPro" id="IPR000792">
    <property type="entry name" value="Tscrpt_reg_LuxR_C"/>
</dbReference>
<proteinExistence type="predicted"/>
<dbReference type="PROSITE" id="PS50043">
    <property type="entry name" value="HTH_LUXR_2"/>
    <property type="match status" value="1"/>
</dbReference>
<dbReference type="CDD" id="cd06170">
    <property type="entry name" value="LuxR_C_like"/>
    <property type="match status" value="1"/>
</dbReference>
<protein>
    <recommendedName>
        <fullName evidence="4">HTH luxR-type domain-containing protein</fullName>
    </recommendedName>
</protein>
<evidence type="ECO:0000313" key="6">
    <source>
        <dbReference type="Proteomes" id="UP000611640"/>
    </source>
</evidence>